<dbReference type="PROSITE" id="PS00671">
    <property type="entry name" value="D_2_HYDROXYACID_DH_3"/>
    <property type="match status" value="1"/>
</dbReference>
<dbReference type="SUPFAM" id="SSF51735">
    <property type="entry name" value="NAD(P)-binding Rossmann-fold domains"/>
    <property type="match status" value="1"/>
</dbReference>
<evidence type="ECO:0000256" key="3">
    <source>
        <dbReference type="ARBA" id="ARBA00023027"/>
    </source>
</evidence>
<gene>
    <name evidence="7" type="ORF">A361_10255</name>
</gene>
<dbReference type="PANTHER" id="PTHR42789">
    <property type="entry name" value="D-ISOMER SPECIFIC 2-HYDROXYACID DEHYDROGENASE FAMILY PROTEIN (AFU_ORTHOLOGUE AFUA_6G10090)"/>
    <property type="match status" value="1"/>
</dbReference>
<dbReference type="InterPro" id="IPR006139">
    <property type="entry name" value="D-isomer_2_OHA_DH_cat_dom"/>
</dbReference>
<dbReference type="CDD" id="cd12173">
    <property type="entry name" value="PGDH_4"/>
    <property type="match status" value="1"/>
</dbReference>
<evidence type="ECO:0000256" key="4">
    <source>
        <dbReference type="RuleBase" id="RU003719"/>
    </source>
</evidence>
<feature type="domain" description="D-isomer specific 2-hydroxyacid dehydrogenase NAD-binding" evidence="6">
    <location>
        <begin position="107"/>
        <end position="285"/>
    </location>
</feature>
<dbReference type="eggNOG" id="COG0111">
    <property type="taxonomic scope" value="Bacteria"/>
</dbReference>
<dbReference type="RefSeq" id="WP_019381819.1">
    <property type="nucleotide sequence ID" value="NZ_CP015506.1"/>
</dbReference>
<evidence type="ECO:0000259" key="5">
    <source>
        <dbReference type="Pfam" id="PF00389"/>
    </source>
</evidence>
<sequence>MKILITELIWKEGIEELINNGFQVDYDENLWSNREELLRKISNYDGLIVRNQTIADQELMAAGPQLKVIGRLGVGLDNIDTASAKKMGIPVVYAKNANATSVAEYVMMAMLSVSRPLHLADYDVRNGNWDRKTYTGMELAGKTLGLIGLGEISHRVAKRAISFGMKVAGYDPFIADYDHIVSETGVQIIESLADLLAESDFISLHVPLTPSTKYLISESELHSMKVSSYIINTSRGGIINERDLAAALTNGAIAGAFLDVLETEPILPSNKLLTCSNAVITPHIAGLTEESQIRTSLLVAKEVAKVMKNQPSLCVI</sequence>
<dbReference type="InterPro" id="IPR006140">
    <property type="entry name" value="D-isomer_DH_NAD-bd"/>
</dbReference>
<evidence type="ECO:0000256" key="2">
    <source>
        <dbReference type="ARBA" id="ARBA00023002"/>
    </source>
</evidence>
<dbReference type="AlphaFoldDB" id="A0A160M9V6"/>
<dbReference type="PROSITE" id="PS00670">
    <property type="entry name" value="D_2_HYDROXYACID_DH_2"/>
    <property type="match status" value="1"/>
</dbReference>
<dbReference type="InterPro" id="IPR029753">
    <property type="entry name" value="D-isomer_DH_CS"/>
</dbReference>
<evidence type="ECO:0000313" key="7">
    <source>
        <dbReference type="EMBL" id="AND39497.1"/>
    </source>
</evidence>
<comment type="similarity">
    <text evidence="1 4">Belongs to the D-isomer specific 2-hydroxyacid dehydrogenase family.</text>
</comment>
<evidence type="ECO:0000256" key="1">
    <source>
        <dbReference type="ARBA" id="ARBA00005854"/>
    </source>
</evidence>
<dbReference type="Proteomes" id="UP000077856">
    <property type="component" value="Chromosome"/>
</dbReference>
<dbReference type="STRING" id="1196031.A361_10255"/>
<dbReference type="Gene3D" id="3.40.50.720">
    <property type="entry name" value="NAD(P)-binding Rossmann-like Domain"/>
    <property type="match status" value="2"/>
</dbReference>
<dbReference type="KEGG" id="bon:A361_10255"/>
<keyword evidence="2 4" id="KW-0560">Oxidoreductase</keyword>
<dbReference type="Pfam" id="PF00389">
    <property type="entry name" value="2-Hacid_dh"/>
    <property type="match status" value="1"/>
</dbReference>
<dbReference type="SUPFAM" id="SSF52283">
    <property type="entry name" value="Formate/glycerate dehydrogenase catalytic domain-like"/>
    <property type="match status" value="1"/>
</dbReference>
<organism evidence="7 8">
    <name type="scientific">Cytobacillus oceanisediminis 2691</name>
    <dbReference type="NCBI Taxonomy" id="1196031"/>
    <lineage>
        <taxon>Bacteria</taxon>
        <taxon>Bacillati</taxon>
        <taxon>Bacillota</taxon>
        <taxon>Bacilli</taxon>
        <taxon>Bacillales</taxon>
        <taxon>Bacillaceae</taxon>
        <taxon>Cytobacillus</taxon>
    </lineage>
</organism>
<evidence type="ECO:0000259" key="6">
    <source>
        <dbReference type="Pfam" id="PF02826"/>
    </source>
</evidence>
<keyword evidence="3" id="KW-0520">NAD</keyword>
<proteinExistence type="inferred from homology"/>
<dbReference type="GO" id="GO:0016616">
    <property type="term" value="F:oxidoreductase activity, acting on the CH-OH group of donors, NAD or NADP as acceptor"/>
    <property type="evidence" value="ECO:0007669"/>
    <property type="project" value="InterPro"/>
</dbReference>
<dbReference type="PANTHER" id="PTHR42789:SF1">
    <property type="entry name" value="D-ISOMER SPECIFIC 2-HYDROXYACID DEHYDROGENASE FAMILY PROTEIN (AFU_ORTHOLOGUE AFUA_6G10090)"/>
    <property type="match status" value="1"/>
</dbReference>
<dbReference type="Pfam" id="PF02826">
    <property type="entry name" value="2-Hacid_dh_C"/>
    <property type="match status" value="1"/>
</dbReference>
<name>A0A160M9V6_9BACI</name>
<accession>A0A160M9V6</accession>
<evidence type="ECO:0000313" key="8">
    <source>
        <dbReference type="Proteomes" id="UP000077856"/>
    </source>
</evidence>
<dbReference type="FunFam" id="3.40.50.720:FF:000203">
    <property type="entry name" value="D-3-phosphoglycerate dehydrogenase (SerA)"/>
    <property type="match status" value="1"/>
</dbReference>
<protein>
    <submittedName>
        <fullName evidence="7">Hydroxyacid dehydrogenase</fullName>
    </submittedName>
</protein>
<dbReference type="InterPro" id="IPR050857">
    <property type="entry name" value="D-2-hydroxyacid_DH"/>
</dbReference>
<dbReference type="GO" id="GO:0051287">
    <property type="term" value="F:NAD binding"/>
    <property type="evidence" value="ECO:0007669"/>
    <property type="project" value="InterPro"/>
</dbReference>
<dbReference type="EMBL" id="CP015506">
    <property type="protein sequence ID" value="AND39497.1"/>
    <property type="molecule type" value="Genomic_DNA"/>
</dbReference>
<dbReference type="InterPro" id="IPR036291">
    <property type="entry name" value="NAD(P)-bd_dom_sf"/>
</dbReference>
<reference evidence="7 8" key="1">
    <citation type="submission" date="2016-04" db="EMBL/GenBank/DDBJ databases">
        <title>Complete genome sequence of Bacillus oceanisediminis strain 2691.</title>
        <authorList>
            <person name="Jeong H."/>
            <person name="Kim H.J."/>
            <person name="Lee D.-W."/>
        </authorList>
    </citation>
    <scope>NUCLEOTIDE SEQUENCE [LARGE SCALE GENOMIC DNA]</scope>
    <source>
        <strain evidence="7 8">2691</strain>
    </source>
</reference>
<feature type="domain" description="D-isomer specific 2-hydroxyacid dehydrogenase catalytic" evidence="5">
    <location>
        <begin position="3"/>
        <end position="312"/>
    </location>
</feature>